<dbReference type="Proteomes" id="UP001229421">
    <property type="component" value="Unassembled WGS sequence"/>
</dbReference>
<feature type="region of interest" description="Disordered" evidence="2">
    <location>
        <begin position="308"/>
        <end position="358"/>
    </location>
</feature>
<evidence type="ECO:0000256" key="1">
    <source>
        <dbReference type="SAM" id="Coils"/>
    </source>
</evidence>
<feature type="compositionally biased region" description="Acidic residues" evidence="2">
    <location>
        <begin position="347"/>
        <end position="356"/>
    </location>
</feature>
<dbReference type="PANTHER" id="PTHR31099:SF41">
    <property type="entry name" value="TRANSPOSASE (PUTATIVE), GYPSY TYPE-RELATED"/>
    <property type="match status" value="1"/>
</dbReference>
<dbReference type="PANTHER" id="PTHR31099">
    <property type="entry name" value="OS06G0165300 PROTEIN"/>
    <property type="match status" value="1"/>
</dbReference>
<accession>A0AAD8KPU6</accession>
<dbReference type="Pfam" id="PF04195">
    <property type="entry name" value="Transposase_28"/>
    <property type="match status" value="1"/>
</dbReference>
<dbReference type="AlphaFoldDB" id="A0AAD8KPU6"/>
<protein>
    <recommendedName>
        <fullName evidence="3">Transposase (putative) gypsy type domain-containing protein</fullName>
    </recommendedName>
</protein>
<evidence type="ECO:0000313" key="4">
    <source>
        <dbReference type="EMBL" id="KAK1425181.1"/>
    </source>
</evidence>
<organism evidence="4 5">
    <name type="scientific">Tagetes erecta</name>
    <name type="common">African marigold</name>
    <dbReference type="NCBI Taxonomy" id="13708"/>
    <lineage>
        <taxon>Eukaryota</taxon>
        <taxon>Viridiplantae</taxon>
        <taxon>Streptophyta</taxon>
        <taxon>Embryophyta</taxon>
        <taxon>Tracheophyta</taxon>
        <taxon>Spermatophyta</taxon>
        <taxon>Magnoliopsida</taxon>
        <taxon>eudicotyledons</taxon>
        <taxon>Gunneridae</taxon>
        <taxon>Pentapetalae</taxon>
        <taxon>asterids</taxon>
        <taxon>campanulids</taxon>
        <taxon>Asterales</taxon>
        <taxon>Asteraceae</taxon>
        <taxon>Asteroideae</taxon>
        <taxon>Heliantheae alliance</taxon>
        <taxon>Tageteae</taxon>
        <taxon>Tagetes</taxon>
    </lineage>
</organism>
<proteinExistence type="predicted"/>
<keyword evidence="1" id="KW-0175">Coiled coil</keyword>
<dbReference type="InterPro" id="IPR007321">
    <property type="entry name" value="Transposase_28"/>
</dbReference>
<keyword evidence="5" id="KW-1185">Reference proteome</keyword>
<gene>
    <name evidence="4" type="ORF">QVD17_20527</name>
</gene>
<feature type="coiled-coil region" evidence="1">
    <location>
        <begin position="484"/>
        <end position="511"/>
    </location>
</feature>
<evidence type="ECO:0000256" key="2">
    <source>
        <dbReference type="SAM" id="MobiDB-lite"/>
    </source>
</evidence>
<evidence type="ECO:0000313" key="5">
    <source>
        <dbReference type="Proteomes" id="UP001229421"/>
    </source>
</evidence>
<name>A0AAD8KPU6_TARER</name>
<feature type="domain" description="Transposase (putative) gypsy type" evidence="3">
    <location>
        <begin position="44"/>
        <end position="105"/>
    </location>
</feature>
<dbReference type="EMBL" id="JAUHHV010000005">
    <property type="protein sequence ID" value="KAK1425181.1"/>
    <property type="molecule type" value="Genomic_DNA"/>
</dbReference>
<sequence length="669" mass="77396">MNDRSLKQLCLKYSITPKYKPTLPQPDQLITDCPHGYIALYTKHFKFSNLRIPFSLFFLSFLKEYRLNISQLSPVGAIKVTHFEIMCRALGGEPSLPLFRKFFLLGRYGDWYTVEKRKNGPNCFSCAPMSFHNWKDKFFWVSADVIPFKMHWRELHEPLNAIDHNYEQFDEKLFRLLVEHQMPLQPFPEHVLIITGLSRNWPYGNTEPIIKDGDDEIDLLEYMEKKGHGSMNVKLTSRFLAEHEDNILDRTRGICYQVPGDVDIPAERMTSDSLEPVRMLDMVLSSEIKLEPLVVPGVEDEANVWKENRSETVSVSEGRKRHQLDESASSSKKHKVVKGKNFFVPSEESESSEEDDQKQLDIYVPRGHDVTPKHNIVVQTHKRSVRRCRKNILLSELLGSSNEVDQTTMDQNHVLDRVGRLAQMVESVPELVSMYERKSKSEAQLREQISRCRLRMTFQDTRIAKLVKKVRNLNKSTLATNTKISNHAKVVEALKKELEEARDKSDVMQARHVAECDDLLEKLSQVCGELDLEREMVACEKDGWSKERVQLEKAMERVLFERQWLIEEGFEYVINRLHRSREFLEPLGAVQSKLWSSAAHDGVVAGYEHCKAGVVLEEVKLYNPEAEKEFMKAVYELEHVKYPYVGALSKCTDGTLDELKALEPMGMED</sequence>
<comment type="caution">
    <text evidence="4">The sequence shown here is derived from an EMBL/GenBank/DDBJ whole genome shotgun (WGS) entry which is preliminary data.</text>
</comment>
<evidence type="ECO:0000259" key="3">
    <source>
        <dbReference type="Pfam" id="PF04195"/>
    </source>
</evidence>
<reference evidence="4" key="1">
    <citation type="journal article" date="2023" name="bioRxiv">
        <title>Improved chromosome-level genome assembly for marigold (Tagetes erecta).</title>
        <authorList>
            <person name="Jiang F."/>
            <person name="Yuan L."/>
            <person name="Wang S."/>
            <person name="Wang H."/>
            <person name="Xu D."/>
            <person name="Wang A."/>
            <person name="Fan W."/>
        </authorList>
    </citation>
    <scope>NUCLEOTIDE SEQUENCE</scope>
    <source>
        <strain evidence="4">WSJ</strain>
        <tissue evidence="4">Leaf</tissue>
    </source>
</reference>